<evidence type="ECO:0000256" key="1">
    <source>
        <dbReference type="SAM" id="SignalP"/>
    </source>
</evidence>
<sequence length="469" mass="54199">MLHRAATYAYYHLILVLPTILTLHPIPSPPDEIDVIERIDIDPTQIIITTTKQGSYLNISSQASYIFTNMYLLTGPIDNLQIHIEVANLSEDRQLPPINVYGMWLLTFRGRYTIPFLKPDRWYGLSFQSENFVNDRVVRHRDDRIVKTPSRQGNNTDIRELYNVKMHRNLDEQENLEGLYVTAKWLSHQRINNSELLVKTKVYCNNSVATEDIVLHHDEDAITVEITIDHKYDFESLNATSNYVRAHITPLKCHKVCWHSSIAVPNNLYQFTSDLGEECRDIEGTTGTTYLRKFRRFMVEGNNVSEYEVVVETELAEEREEAFVTLSALRLGDNDTDFTYKTYSSLNSDGRFSLPLDDDGVYAVQYEYTKVKPFHYSTKKYFVVESPAANSSYSNHPLVNIIIEPKAFKPASSVKIREHPTVTLIRGEEYRNHEIMLHVEPFWQNVFELIETKILTRPSERSSADASDG</sequence>
<keyword evidence="2" id="KW-1185">Reference proteome</keyword>
<keyword evidence="1" id="KW-0732">Signal</keyword>
<name>A0A1I7XE46_HETBA</name>
<dbReference type="Proteomes" id="UP000095283">
    <property type="component" value="Unplaced"/>
</dbReference>
<feature type="signal peptide" evidence="1">
    <location>
        <begin position="1"/>
        <end position="22"/>
    </location>
</feature>
<protein>
    <submittedName>
        <fullName evidence="3">CA domain-containing protein</fullName>
    </submittedName>
</protein>
<dbReference type="WBParaSite" id="Hba_15733">
    <property type="protein sequence ID" value="Hba_15733"/>
    <property type="gene ID" value="Hba_15733"/>
</dbReference>
<proteinExistence type="predicted"/>
<accession>A0A1I7XE46</accession>
<reference evidence="3" key="1">
    <citation type="submission" date="2016-11" db="UniProtKB">
        <authorList>
            <consortium name="WormBaseParasite"/>
        </authorList>
    </citation>
    <scope>IDENTIFICATION</scope>
</reference>
<evidence type="ECO:0000313" key="3">
    <source>
        <dbReference type="WBParaSite" id="Hba_15733"/>
    </source>
</evidence>
<evidence type="ECO:0000313" key="2">
    <source>
        <dbReference type="Proteomes" id="UP000095283"/>
    </source>
</evidence>
<dbReference type="AlphaFoldDB" id="A0A1I7XE46"/>
<feature type="chain" id="PRO_5009311107" evidence="1">
    <location>
        <begin position="23"/>
        <end position="469"/>
    </location>
</feature>
<organism evidence="2 3">
    <name type="scientific">Heterorhabditis bacteriophora</name>
    <name type="common">Entomopathogenic nematode worm</name>
    <dbReference type="NCBI Taxonomy" id="37862"/>
    <lineage>
        <taxon>Eukaryota</taxon>
        <taxon>Metazoa</taxon>
        <taxon>Ecdysozoa</taxon>
        <taxon>Nematoda</taxon>
        <taxon>Chromadorea</taxon>
        <taxon>Rhabditida</taxon>
        <taxon>Rhabditina</taxon>
        <taxon>Rhabditomorpha</taxon>
        <taxon>Strongyloidea</taxon>
        <taxon>Heterorhabditidae</taxon>
        <taxon>Heterorhabditis</taxon>
    </lineage>
</organism>